<dbReference type="EMBL" id="CP023699">
    <property type="protein sequence ID" value="QEU93987.1"/>
    <property type="molecule type" value="Genomic_DNA"/>
</dbReference>
<dbReference type="Proteomes" id="UP000325529">
    <property type="component" value="Chromosome"/>
</dbReference>
<dbReference type="OrthoDB" id="3855646at2"/>
<reference evidence="1 2" key="1">
    <citation type="submission" date="2017-09" db="EMBL/GenBank/DDBJ databases">
        <authorList>
            <person name="Lee N."/>
            <person name="Cho B.-K."/>
        </authorList>
    </citation>
    <scope>NUCLEOTIDE SEQUENCE [LARGE SCALE GENOMIC DNA]</scope>
    <source>
        <strain evidence="1 2">ATCC 12853</strain>
    </source>
</reference>
<evidence type="ECO:0000313" key="2">
    <source>
        <dbReference type="Proteomes" id="UP000325529"/>
    </source>
</evidence>
<evidence type="ECO:0000313" key="1">
    <source>
        <dbReference type="EMBL" id="QEU93987.1"/>
    </source>
</evidence>
<organism evidence="1 2">
    <name type="scientific">Streptomyces kanamyceticus</name>
    <dbReference type="NCBI Taxonomy" id="1967"/>
    <lineage>
        <taxon>Bacteria</taxon>
        <taxon>Bacillati</taxon>
        <taxon>Actinomycetota</taxon>
        <taxon>Actinomycetes</taxon>
        <taxon>Kitasatosporales</taxon>
        <taxon>Streptomycetaceae</taxon>
        <taxon>Streptomyces</taxon>
    </lineage>
</organism>
<dbReference type="RefSeq" id="WP_055555651.1">
    <property type="nucleotide sequence ID" value="NZ_CP023699.1"/>
</dbReference>
<dbReference type="AlphaFoldDB" id="A0A5J6GG51"/>
<name>A0A5J6GG51_STRKN</name>
<keyword evidence="2" id="KW-1185">Reference proteome</keyword>
<dbReference type="KEGG" id="ska:CP970_26540"/>
<proteinExistence type="predicted"/>
<protein>
    <submittedName>
        <fullName evidence="1">Uncharacterized protein</fullName>
    </submittedName>
</protein>
<accession>A0A5J6GG51</accession>
<gene>
    <name evidence="1" type="ORF">CP970_26540</name>
</gene>
<sequence length="62" mass="6527">MTDRGFAVPRICPSCDGVASVAITSGGRDRHGHLRTITVDCKDCHGVGALFDRPPTFATAGR</sequence>